<evidence type="ECO:0000313" key="2">
    <source>
        <dbReference type="Proteomes" id="UP000786693"/>
    </source>
</evidence>
<name>A0ABQ4NJD8_9RHOB</name>
<dbReference type="Gene3D" id="3.60.15.10">
    <property type="entry name" value="Ribonuclease Z/Hydroxyacylglutathione hydrolase-like"/>
    <property type="match status" value="1"/>
</dbReference>
<dbReference type="InterPro" id="IPR036866">
    <property type="entry name" value="RibonucZ/Hydroxyglut_hydro"/>
</dbReference>
<dbReference type="EMBL" id="BPFH01000002">
    <property type="protein sequence ID" value="GIT94525.1"/>
    <property type="molecule type" value="Genomic_DNA"/>
</dbReference>
<accession>A0ABQ4NJD8</accession>
<gene>
    <name evidence="1" type="ORF">JANAI62_11480</name>
</gene>
<dbReference type="SUPFAM" id="SSF56281">
    <property type="entry name" value="Metallo-hydrolase/oxidoreductase"/>
    <property type="match status" value="1"/>
</dbReference>
<evidence type="ECO:0000313" key="1">
    <source>
        <dbReference type="EMBL" id="GIT94525.1"/>
    </source>
</evidence>
<dbReference type="RefSeq" id="WP_220748054.1">
    <property type="nucleotide sequence ID" value="NZ_BPFH01000002.1"/>
</dbReference>
<sequence>MRVTWFGQAALLFEGKQTSVMTDPFTPDVLGYPAITEAADIVLTSSDDDDAHCRSDLIAGHPVTCNTLDIAGDGKGTAEVGGLTVQAIAAEEWEHHPRGVANQNAMYRFTLDGIKIAHMGDVGNALTDEQIAFFEGVDVLCALTGGSPTIALPDLMRMIHMTAPKLVIPIHFRTLAYRPANIQWITDFLPYFNSRDVEFAFGPHAEIAANDLTGHTRVLVLDHKR</sequence>
<proteinExistence type="predicted"/>
<dbReference type="Pfam" id="PF13483">
    <property type="entry name" value="Lactamase_B_3"/>
    <property type="match status" value="1"/>
</dbReference>
<reference evidence="1 2" key="1">
    <citation type="submission" date="2021-05" db="EMBL/GenBank/DDBJ databases">
        <title>Bacteria Genome sequencing.</title>
        <authorList>
            <person name="Takabe Y."/>
            <person name="Nakajima Y."/>
            <person name="Suzuki S."/>
            <person name="Shiozaki T."/>
        </authorList>
    </citation>
    <scope>NUCLEOTIDE SEQUENCE [LARGE SCALE GENOMIC DNA]</scope>
    <source>
        <strain evidence="1 2">AI_62</strain>
    </source>
</reference>
<keyword evidence="2" id="KW-1185">Reference proteome</keyword>
<organism evidence="1 2">
    <name type="scientific">Jannaschia pagri</name>
    <dbReference type="NCBI Taxonomy" id="2829797"/>
    <lineage>
        <taxon>Bacteria</taxon>
        <taxon>Pseudomonadati</taxon>
        <taxon>Pseudomonadota</taxon>
        <taxon>Alphaproteobacteria</taxon>
        <taxon>Rhodobacterales</taxon>
        <taxon>Roseobacteraceae</taxon>
        <taxon>Jannaschia</taxon>
    </lineage>
</organism>
<protein>
    <submittedName>
        <fullName evidence="1">MBL fold metallo-hydrolase</fullName>
    </submittedName>
</protein>
<dbReference type="PANTHER" id="PTHR39189">
    <property type="entry name" value="UPF0173 METAL-DEPENDENT HYDROLASE YTKL"/>
    <property type="match status" value="1"/>
</dbReference>
<dbReference type="Proteomes" id="UP000786693">
    <property type="component" value="Unassembled WGS sequence"/>
</dbReference>
<dbReference type="PANTHER" id="PTHR39189:SF1">
    <property type="entry name" value="UPF0173 METAL-DEPENDENT HYDROLASE YTKL"/>
    <property type="match status" value="1"/>
</dbReference>
<comment type="caution">
    <text evidence="1">The sequence shown here is derived from an EMBL/GenBank/DDBJ whole genome shotgun (WGS) entry which is preliminary data.</text>
</comment>